<dbReference type="PANTHER" id="PTHR36853:SF1">
    <property type="entry name" value="DUF3844 DOMAIN-CONTAINING PROTEIN"/>
    <property type="match status" value="1"/>
</dbReference>
<dbReference type="OMA" id="WAGQSCE"/>
<dbReference type="Pfam" id="PF12955">
    <property type="entry name" value="Vps3844_C"/>
    <property type="match status" value="1"/>
</dbReference>
<keyword evidence="6" id="KW-1185">Reference proteome</keyword>
<keyword evidence="2" id="KW-0812">Transmembrane</keyword>
<feature type="domain" description="Vacuolar sorting protein Vps3844 C-terminal" evidence="4">
    <location>
        <begin position="374"/>
        <end position="469"/>
    </location>
</feature>
<feature type="transmembrane region" description="Helical" evidence="2">
    <location>
        <begin position="435"/>
        <end position="457"/>
    </location>
</feature>
<name>A0A066W680_TILAU</name>
<gene>
    <name evidence="5" type="ORF">K437DRAFT_255377</name>
</gene>
<evidence type="ECO:0000256" key="3">
    <source>
        <dbReference type="SAM" id="SignalP"/>
    </source>
</evidence>
<dbReference type="STRING" id="1037660.A0A066W680"/>
<dbReference type="PROSITE" id="PS51257">
    <property type="entry name" value="PROKAR_LIPOPROTEIN"/>
    <property type="match status" value="1"/>
</dbReference>
<dbReference type="RefSeq" id="XP_013244329.1">
    <property type="nucleotide sequence ID" value="XM_013388875.1"/>
</dbReference>
<keyword evidence="3" id="KW-0732">Signal</keyword>
<dbReference type="InParanoid" id="A0A066W680"/>
<evidence type="ECO:0000256" key="1">
    <source>
        <dbReference type="SAM" id="MobiDB-lite"/>
    </source>
</evidence>
<dbReference type="EMBL" id="JMSN01000022">
    <property type="protein sequence ID" value="KDN49246.1"/>
    <property type="molecule type" value="Genomic_DNA"/>
</dbReference>
<feature type="signal peptide" evidence="3">
    <location>
        <begin position="1"/>
        <end position="24"/>
    </location>
</feature>
<feature type="chain" id="PRO_5001633565" description="Vacuolar sorting protein Vps3844 C-terminal domain-containing protein" evidence="3">
    <location>
        <begin position="25"/>
        <end position="478"/>
    </location>
</feature>
<protein>
    <recommendedName>
        <fullName evidence="4">Vacuolar sorting protein Vps3844 C-terminal domain-containing protein</fullName>
    </recommendedName>
</protein>
<evidence type="ECO:0000259" key="4">
    <source>
        <dbReference type="Pfam" id="PF12955"/>
    </source>
</evidence>
<organism evidence="5 6">
    <name type="scientific">Tilletiaria anomala (strain ATCC 24038 / CBS 436.72 / UBC 951)</name>
    <dbReference type="NCBI Taxonomy" id="1037660"/>
    <lineage>
        <taxon>Eukaryota</taxon>
        <taxon>Fungi</taxon>
        <taxon>Dikarya</taxon>
        <taxon>Basidiomycota</taxon>
        <taxon>Ustilaginomycotina</taxon>
        <taxon>Exobasidiomycetes</taxon>
        <taxon>Georgefischeriales</taxon>
        <taxon>Tilletiariaceae</taxon>
        <taxon>Tilletiaria</taxon>
    </lineage>
</organism>
<dbReference type="HOGENOM" id="CLU_571324_0_0_1"/>
<accession>A0A066W680</accession>
<keyword evidence="2" id="KW-1133">Transmembrane helix</keyword>
<dbReference type="OrthoDB" id="5583277at2759"/>
<keyword evidence="2" id="KW-0472">Membrane</keyword>
<evidence type="ECO:0000256" key="2">
    <source>
        <dbReference type="SAM" id="Phobius"/>
    </source>
</evidence>
<sequence>MRFLRVPAAAAALVAATSCALASAASDEQPPAKAHLYLYPASPSAASSVSVSPADANRVLSYHLDVPGERLGLVLNEGKDRDVWSWMKDAFGQERQAAGDLADMLQDSKHRMVVYVDGIENPENMLVGQNSLQQTHLVSSSPSSQSWNALLSSYIHRIPQAGARSAAAGGLLGSKTLDTLPSAGHDAAENVIKSLTMIELNPSAAIQVFNVELNRFIAVFEKLSHGGMANIEQKPAFQAWRFSSLPALKATYGADSEQYQSAVQAVGAAIKSATEKLKKYASDASQELRMAVIVSSDASSLEVGAEDSVVKKREVQYLLAPFSTASKRQHLLQQDVYHAAASSPASSPYVPRGSAATLTTSTRSPNEADYAGKCFPNKSDLFKATAECSGRGDAVERNFAGRKCYRCVCRVIRTDTSVTYWAGEACQKIDVSSPLILLASTTVVLLLLVAGSITYLFSEGNQKLPGTLASISLPNMKL</sequence>
<dbReference type="GO" id="GO:0005783">
    <property type="term" value="C:endoplasmic reticulum"/>
    <property type="evidence" value="ECO:0007669"/>
    <property type="project" value="TreeGrafter"/>
</dbReference>
<reference evidence="5 6" key="1">
    <citation type="submission" date="2014-05" db="EMBL/GenBank/DDBJ databases">
        <title>Draft genome sequence of a rare smut relative, Tilletiaria anomala UBC 951.</title>
        <authorList>
            <consortium name="DOE Joint Genome Institute"/>
            <person name="Toome M."/>
            <person name="Kuo A."/>
            <person name="Henrissat B."/>
            <person name="Lipzen A."/>
            <person name="Tritt A."/>
            <person name="Yoshinaga Y."/>
            <person name="Zane M."/>
            <person name="Barry K."/>
            <person name="Grigoriev I.V."/>
            <person name="Spatafora J.W."/>
            <person name="Aimea M.C."/>
        </authorList>
    </citation>
    <scope>NUCLEOTIDE SEQUENCE [LARGE SCALE GENOMIC DNA]</scope>
    <source>
        <strain evidence="5 6">UBC 951</strain>
    </source>
</reference>
<dbReference type="AlphaFoldDB" id="A0A066W680"/>
<dbReference type="GeneID" id="25264134"/>
<dbReference type="Proteomes" id="UP000027361">
    <property type="component" value="Unassembled WGS sequence"/>
</dbReference>
<proteinExistence type="predicted"/>
<feature type="region of interest" description="Disordered" evidence="1">
    <location>
        <begin position="343"/>
        <end position="362"/>
    </location>
</feature>
<dbReference type="InterPro" id="IPR024382">
    <property type="entry name" value="Vps3844_C"/>
</dbReference>
<evidence type="ECO:0000313" key="5">
    <source>
        <dbReference type="EMBL" id="KDN49246.1"/>
    </source>
</evidence>
<dbReference type="PANTHER" id="PTHR36853">
    <property type="entry name" value="EXPRESSED PROTEIN"/>
    <property type="match status" value="1"/>
</dbReference>
<evidence type="ECO:0000313" key="6">
    <source>
        <dbReference type="Proteomes" id="UP000027361"/>
    </source>
</evidence>
<comment type="caution">
    <text evidence="5">The sequence shown here is derived from an EMBL/GenBank/DDBJ whole genome shotgun (WGS) entry which is preliminary data.</text>
</comment>
<dbReference type="InterPro" id="IPR053065">
    <property type="entry name" value="Archenteron_Induction-Rel"/>
</dbReference>